<organism evidence="3 4">
    <name type="scientific">Agrocybe pediades</name>
    <dbReference type="NCBI Taxonomy" id="84607"/>
    <lineage>
        <taxon>Eukaryota</taxon>
        <taxon>Fungi</taxon>
        <taxon>Dikarya</taxon>
        <taxon>Basidiomycota</taxon>
        <taxon>Agaricomycotina</taxon>
        <taxon>Agaricomycetes</taxon>
        <taxon>Agaricomycetidae</taxon>
        <taxon>Agaricales</taxon>
        <taxon>Agaricineae</taxon>
        <taxon>Strophariaceae</taxon>
        <taxon>Agrocybe</taxon>
    </lineage>
</organism>
<dbReference type="Proteomes" id="UP000521872">
    <property type="component" value="Unassembled WGS sequence"/>
</dbReference>
<accession>A0A8H4QY39</accession>
<comment type="caution">
    <text evidence="3">The sequence shown here is derived from an EMBL/GenBank/DDBJ whole genome shotgun (WGS) entry which is preliminary data.</text>
</comment>
<name>A0A8H4QY39_9AGAR</name>
<evidence type="ECO:0000313" key="4">
    <source>
        <dbReference type="Proteomes" id="UP000521872"/>
    </source>
</evidence>
<evidence type="ECO:0000313" key="3">
    <source>
        <dbReference type="EMBL" id="KAF4618954.1"/>
    </source>
</evidence>
<keyword evidence="1" id="KW-0175">Coiled coil</keyword>
<proteinExistence type="predicted"/>
<feature type="coiled-coil region" evidence="1">
    <location>
        <begin position="39"/>
        <end position="66"/>
    </location>
</feature>
<evidence type="ECO:0000256" key="2">
    <source>
        <dbReference type="SAM" id="MobiDB-lite"/>
    </source>
</evidence>
<keyword evidence="4" id="KW-1185">Reference proteome</keyword>
<evidence type="ECO:0000256" key="1">
    <source>
        <dbReference type="SAM" id="Coils"/>
    </source>
</evidence>
<reference evidence="3 4" key="1">
    <citation type="submission" date="2019-12" db="EMBL/GenBank/DDBJ databases">
        <authorList>
            <person name="Floudas D."/>
            <person name="Bentzer J."/>
            <person name="Ahren D."/>
            <person name="Johansson T."/>
            <person name="Persson P."/>
            <person name="Tunlid A."/>
        </authorList>
    </citation>
    <scope>NUCLEOTIDE SEQUENCE [LARGE SCALE GENOMIC DNA]</scope>
    <source>
        <strain evidence="3 4">CBS 102.39</strain>
    </source>
</reference>
<sequence length="229" mass="26580">MARSIARTRKKRSQARIDSQQKAVSLRWTQDAHKPKDPMENLKRQLENAETELKDEKRRYWNERSRSIRLKKVVESQKVDLKQVKEQAYRMRGVLAMLEKELKEVQQAADESLFSLQATIKDLLESKKLDFHRDDERKAFMDVRNRDSETHGAPGPLADSEKRAPLKSKRTNKAQRVDELKQAVARYISRRLGDQQVVTNTGQGVCDVSIASTDSVDIMYESDYNDDLM</sequence>
<gene>
    <name evidence="3" type="ORF">D9613_009848</name>
</gene>
<dbReference type="EMBL" id="JAACJL010000017">
    <property type="protein sequence ID" value="KAF4618954.1"/>
    <property type="molecule type" value="Genomic_DNA"/>
</dbReference>
<feature type="region of interest" description="Disordered" evidence="2">
    <location>
        <begin position="1"/>
        <end position="38"/>
    </location>
</feature>
<protein>
    <submittedName>
        <fullName evidence="3">Uncharacterized protein</fullName>
    </submittedName>
</protein>
<feature type="region of interest" description="Disordered" evidence="2">
    <location>
        <begin position="143"/>
        <end position="175"/>
    </location>
</feature>
<feature type="compositionally biased region" description="Basic residues" evidence="2">
    <location>
        <begin position="1"/>
        <end position="14"/>
    </location>
</feature>
<dbReference type="AlphaFoldDB" id="A0A8H4QY39"/>